<evidence type="ECO:0000256" key="5">
    <source>
        <dbReference type="SAM" id="MobiDB-lite"/>
    </source>
</evidence>
<dbReference type="OrthoDB" id="10013584at2759"/>
<feature type="region of interest" description="Disordered" evidence="5">
    <location>
        <begin position="1505"/>
        <end position="1562"/>
    </location>
</feature>
<name>A0A6P8HMD0_ACTTE</name>
<dbReference type="PANTHER" id="PTHR22619">
    <property type="entry name" value="ZINC FINGER SWIM DOMAIN CONTAINING PROTEIN 4, 5, 6"/>
    <property type="match status" value="1"/>
</dbReference>
<feature type="region of interest" description="Disordered" evidence="5">
    <location>
        <begin position="1189"/>
        <end position="1238"/>
    </location>
</feature>
<dbReference type="Proteomes" id="UP000515163">
    <property type="component" value="Unplaced"/>
</dbReference>
<feature type="compositionally biased region" description="Polar residues" evidence="5">
    <location>
        <begin position="919"/>
        <end position="940"/>
    </location>
</feature>
<evidence type="ECO:0000256" key="3">
    <source>
        <dbReference type="ARBA" id="ARBA00022833"/>
    </source>
</evidence>
<dbReference type="Pfam" id="PF25572">
    <property type="entry name" value="TPR_ZSWIM8"/>
    <property type="match status" value="1"/>
</dbReference>
<evidence type="ECO:0000313" key="9">
    <source>
        <dbReference type="RefSeq" id="XP_031553810.1"/>
    </source>
</evidence>
<feature type="compositionally biased region" description="Low complexity" evidence="5">
    <location>
        <begin position="1218"/>
        <end position="1238"/>
    </location>
</feature>
<organism evidence="7 9">
    <name type="scientific">Actinia tenebrosa</name>
    <name type="common">Australian red waratah sea anemone</name>
    <dbReference type="NCBI Taxonomy" id="6105"/>
    <lineage>
        <taxon>Eukaryota</taxon>
        <taxon>Metazoa</taxon>
        <taxon>Cnidaria</taxon>
        <taxon>Anthozoa</taxon>
        <taxon>Hexacorallia</taxon>
        <taxon>Actiniaria</taxon>
        <taxon>Actiniidae</taxon>
        <taxon>Actinia</taxon>
    </lineage>
</organism>
<protein>
    <submittedName>
        <fullName evidence="8 9">Zinc finger SWIM domain-containing protein 8-like isoform X1</fullName>
    </submittedName>
</protein>
<feature type="compositionally biased region" description="Low complexity" evidence="5">
    <location>
        <begin position="1099"/>
        <end position="1120"/>
    </location>
</feature>
<evidence type="ECO:0000313" key="7">
    <source>
        <dbReference type="Proteomes" id="UP000515163"/>
    </source>
</evidence>
<feature type="region of interest" description="Disordered" evidence="5">
    <location>
        <begin position="1332"/>
        <end position="1351"/>
    </location>
</feature>
<feature type="region of interest" description="Disordered" evidence="5">
    <location>
        <begin position="957"/>
        <end position="1132"/>
    </location>
</feature>
<accession>A0A6P8HMD0</accession>
<dbReference type="InterPro" id="IPR007527">
    <property type="entry name" value="Znf_SWIM"/>
</dbReference>
<evidence type="ECO:0000256" key="2">
    <source>
        <dbReference type="ARBA" id="ARBA00022771"/>
    </source>
</evidence>
<dbReference type="GO" id="GO:0008270">
    <property type="term" value="F:zinc ion binding"/>
    <property type="evidence" value="ECO:0007669"/>
    <property type="project" value="UniProtKB-KW"/>
</dbReference>
<feature type="region of interest" description="Disordered" evidence="5">
    <location>
        <begin position="1276"/>
        <end position="1311"/>
    </location>
</feature>
<dbReference type="InterPro" id="IPR048370">
    <property type="entry name" value="ZSWIM4-8_C"/>
</dbReference>
<evidence type="ECO:0000259" key="6">
    <source>
        <dbReference type="PROSITE" id="PS50966"/>
    </source>
</evidence>
<dbReference type="GO" id="GO:0031462">
    <property type="term" value="C:Cul2-RING ubiquitin ligase complex"/>
    <property type="evidence" value="ECO:0007669"/>
    <property type="project" value="TreeGrafter"/>
</dbReference>
<feature type="compositionally biased region" description="Basic and acidic residues" evidence="5">
    <location>
        <begin position="829"/>
        <end position="848"/>
    </location>
</feature>
<keyword evidence="1" id="KW-0479">Metal-binding</keyword>
<feature type="compositionally biased region" description="Basic residues" evidence="5">
    <location>
        <begin position="1290"/>
        <end position="1306"/>
    </location>
</feature>
<feature type="compositionally biased region" description="Polar residues" evidence="5">
    <location>
        <begin position="1203"/>
        <end position="1212"/>
    </location>
</feature>
<dbReference type="Pfam" id="PF21055">
    <property type="entry name" value="ZSWIM4-8_C"/>
    <property type="match status" value="1"/>
</dbReference>
<feature type="compositionally biased region" description="Low complexity" evidence="5">
    <location>
        <begin position="1335"/>
        <end position="1347"/>
    </location>
</feature>
<dbReference type="InterPro" id="IPR057945">
    <property type="entry name" value="TPR_ZSWIM8"/>
</dbReference>
<dbReference type="RefSeq" id="XP_031553809.1">
    <property type="nucleotide sequence ID" value="XM_031697949.1"/>
</dbReference>
<feature type="compositionally biased region" description="Polar residues" evidence="5">
    <location>
        <begin position="1012"/>
        <end position="1025"/>
    </location>
</feature>
<feature type="region of interest" description="Disordered" evidence="5">
    <location>
        <begin position="826"/>
        <end position="942"/>
    </location>
</feature>
<feature type="compositionally biased region" description="Acidic residues" evidence="5">
    <location>
        <begin position="1030"/>
        <end position="1042"/>
    </location>
</feature>
<gene>
    <name evidence="8 9" type="primary">LOC116290841</name>
</gene>
<keyword evidence="2 4" id="KW-0863">Zinc-finger</keyword>
<sequence length="1830" mass="199664">MDLWFEWEENNEERFSFEDSDRFEEDSLGSWISDPESISANWRGWKRNSQIGSTSSYENEARVDSLIELCAKKVAKCIPFETVEHTYPQTSEQIQLRIAFWSFPQVEDDIRLYSCLANGSPEEFLKGEHLVKAKAVRDVLQIGFHLSGTINQQHSPIQTKGMFNVAVTFDRGHITSCYCTCSPSATWCAHIIALCLFRIYYPDQVCLRAPVSEYLSRLCRDQLQKFAQYLISELPQQILPIAQRLLDELLSSQESTINTMCGAPDPTAGPAATDQSRWCLDEKALQESVRKMLVRFCGPGPLNDVNAFYMSNTAPPTAAEWSNLLRPLKGREPEGMWNLLYIVRELFHRSDSNAVSLLSTLTEECLANDQVVIWWFDSRSQASSSSAHRNHGNGYRNNTNAASTEATKHACAGFCDELVVLWRLAALNPKLSNQERAELKLRLEAWHQNAVDKARAGHGAGFEAAVSCFPGFLPAIEGCSLDWSNVNLSSDNEKPNTEMSAEVQTVTLTCGGEQLPLLDAKQTLPTCLSVCSGSTSDEQNLVCSLTCIPEERSAEPEIMKKDTEFPDVTPVPLHKINEDLEDLCTRAEALHVHGYPDKARKLAVKLAETILSSETQLDMNTAKNKNAKPLSFSSTTLVKAAFLCGVLAEDPHCHHLAFRVGIFGLEMPRQPAKSKALEVKLANQESELFALLKKLPLRQEEMMVVREKANLICQGKLQRGGAILPIMLATFIFEVLCCPNSPKKDGTTVDQGKKLDEEIGYKAAVCALGMKPNVLETTYPILCEGIRRQRGDLAIALLDYCKDVPSRLKEVKAVLLDKSRYEGPSFVSEAERHNDASHNDSYKKKSDDTNSGPRYRGGFGVPSRRGSSSQSSSNTSDSGTDNSSRGSSGHSRPRGRGAGGKSQSKVTVTVNEVRRNEESGSSSGVDTDSAVNHGSASRESSAPHIISAQVVAVCHPGPRGSSNAGSSRRNHASAACGSNSPAHHASGFRNNSKECDVDRKHKTFSQEGALDTSRTVNPQRTTGRPTSDLDGSDIEEDIDEPTSESGGVSLPPDNNITAKLVSKITIPVSRNPSESHPSRDNESRHAHCRSKEQDDDGFSGSPSRSSPSDLSSSNTSSSSSFGVQKKSTDTSGAVVDVRSLSTCSSKTNQNDGIIGNAGMLPTATVKDSTALEKEAVVSQDLTSNTEEVAIDQNGSPPCEVGASASQDSTSQAYPKVETSVTSSSLTQASSNKTEASGVEVEASCSVSSATGSPAEGAASSNMEAAAAVALPAAESAARVSVDDTDGNQGRNRRQGRKKNRKKKGKKSAVNQATEAEAHFMFELAKRVLSKAGGNSSTSVFSQPSTSTNHAGPHRGLQLCAFEMGLFALGLHNRTSVNWLSRTYSSHVSWISGQAMEIGSTAIQLLIERWESNLTPSEVASIADRASRSNDPAMVRAAAELGLSCLHMAHTLNPGEIQRGLLQCRDEDTQLLDRACQAVESAARGGGVYPEVLFDVARHWHYLHEQSQAATPRSHKEGSRNRGPQSARTQQQPAPSTQPPTINPFQAPLGGHPSFNSLPPPPYQTPEQYVQLQMHHQVHQIMNQGCYPGGASYRPSNQVNYGYPFISRQHHSNQYDISSGSGGLPPPYQTASPAVCQFSSRSFNQQQGVPVSYYLNNAYRVGMLALESLARRSPDDRPTVKYSRSPPCSDDIRWLCSLSARLGTSYLHRFCVSALNAVVSPFVLHDLALEAARHLARSNPAQLAINLRSPNINPLVQKSLSMYGQCIHHHLMVMAQSDHEDFVELLRHARGAFCMVPGGMNQFNELLQSIRRMYPKKKDLWQKIMTGLAKA</sequence>
<evidence type="ECO:0000256" key="4">
    <source>
        <dbReference type="PROSITE-ProRule" id="PRU00325"/>
    </source>
</evidence>
<dbReference type="PROSITE" id="PS50966">
    <property type="entry name" value="ZF_SWIM"/>
    <property type="match status" value="1"/>
</dbReference>
<keyword evidence="7" id="KW-1185">Reference proteome</keyword>
<feature type="domain" description="SWIM-type" evidence="6">
    <location>
        <begin position="163"/>
        <end position="199"/>
    </location>
</feature>
<evidence type="ECO:0000256" key="1">
    <source>
        <dbReference type="ARBA" id="ARBA00022723"/>
    </source>
</evidence>
<feature type="compositionally biased region" description="Polar residues" evidence="5">
    <location>
        <begin position="901"/>
        <end position="910"/>
    </location>
</feature>
<dbReference type="PANTHER" id="PTHR22619:SF1">
    <property type="entry name" value="ZINC FINGER SWIM DOMAIN-CONTAINING PROTEIN 8"/>
    <property type="match status" value="1"/>
</dbReference>
<feature type="compositionally biased region" description="Basic and acidic residues" evidence="5">
    <location>
        <begin position="1076"/>
        <end position="1092"/>
    </location>
</feature>
<proteinExistence type="predicted"/>
<feature type="compositionally biased region" description="Low complexity" evidence="5">
    <location>
        <begin position="957"/>
        <end position="975"/>
    </location>
</feature>
<dbReference type="KEGG" id="aten:116290841"/>
<evidence type="ECO:0000313" key="8">
    <source>
        <dbReference type="RefSeq" id="XP_031553809.1"/>
    </source>
</evidence>
<feature type="compositionally biased region" description="Low complexity" evidence="5">
    <location>
        <begin position="863"/>
        <end position="890"/>
    </location>
</feature>
<dbReference type="RefSeq" id="XP_031553810.1">
    <property type="nucleotide sequence ID" value="XM_031697950.1"/>
</dbReference>
<dbReference type="GeneID" id="116290841"/>
<keyword evidence="3" id="KW-0862">Zinc</keyword>
<reference evidence="8 9" key="1">
    <citation type="submission" date="2025-04" db="UniProtKB">
        <authorList>
            <consortium name="RefSeq"/>
        </authorList>
    </citation>
    <scope>IDENTIFICATION</scope>
    <source>
        <tissue evidence="8 9">Tentacle</tissue>
    </source>
</reference>